<protein>
    <submittedName>
        <fullName evidence="3">Putative glycosyltransferase</fullName>
    </submittedName>
</protein>
<evidence type="ECO:0000313" key="4">
    <source>
        <dbReference type="Proteomes" id="UP000010475"/>
    </source>
</evidence>
<dbReference type="KEGG" id="csg:Cylst_4653"/>
<dbReference type="OrthoDB" id="468448at2"/>
<keyword evidence="4" id="KW-1185">Reference proteome</keyword>
<keyword evidence="1" id="KW-0472">Membrane</keyword>
<dbReference type="Gene3D" id="3.90.550.10">
    <property type="entry name" value="Spore Coat Polysaccharide Biosynthesis Protein SpsA, Chain A"/>
    <property type="match status" value="1"/>
</dbReference>
<dbReference type="HOGENOM" id="CLU_025996_19_2_3"/>
<keyword evidence="1" id="KW-1133">Transmembrane helix</keyword>
<organism evidence="3 4">
    <name type="scientific">Cylindrospermum stagnale PCC 7417</name>
    <dbReference type="NCBI Taxonomy" id="56107"/>
    <lineage>
        <taxon>Bacteria</taxon>
        <taxon>Bacillati</taxon>
        <taxon>Cyanobacteriota</taxon>
        <taxon>Cyanophyceae</taxon>
        <taxon>Nostocales</taxon>
        <taxon>Nostocaceae</taxon>
        <taxon>Cylindrospermum</taxon>
    </lineage>
</organism>
<dbReference type="InterPro" id="IPR050834">
    <property type="entry name" value="Glycosyltransf_2"/>
</dbReference>
<feature type="transmembrane region" description="Helical" evidence="1">
    <location>
        <begin position="230"/>
        <end position="248"/>
    </location>
</feature>
<proteinExistence type="predicted"/>
<dbReference type="GO" id="GO:0016740">
    <property type="term" value="F:transferase activity"/>
    <property type="evidence" value="ECO:0007669"/>
    <property type="project" value="UniProtKB-KW"/>
</dbReference>
<keyword evidence="3" id="KW-0808">Transferase</keyword>
<dbReference type="CDD" id="cd00761">
    <property type="entry name" value="Glyco_tranf_GTA_type"/>
    <property type="match status" value="1"/>
</dbReference>
<dbReference type="PANTHER" id="PTHR43685">
    <property type="entry name" value="GLYCOSYLTRANSFERASE"/>
    <property type="match status" value="1"/>
</dbReference>
<dbReference type="SUPFAM" id="SSF53448">
    <property type="entry name" value="Nucleotide-diphospho-sugar transferases"/>
    <property type="match status" value="1"/>
</dbReference>
<feature type="domain" description="Glycosyltransferase 2-like" evidence="2">
    <location>
        <begin position="3"/>
        <end position="132"/>
    </location>
</feature>
<accession>K9X3T5</accession>
<dbReference type="RefSeq" id="WP_015209959.1">
    <property type="nucleotide sequence ID" value="NC_019757.1"/>
</dbReference>
<feature type="transmembrane region" description="Helical" evidence="1">
    <location>
        <begin position="254"/>
        <end position="277"/>
    </location>
</feature>
<dbReference type="InterPro" id="IPR001173">
    <property type="entry name" value="Glyco_trans_2-like"/>
</dbReference>
<dbReference type="STRING" id="56107.Cylst_4653"/>
<sequence length="322" mass="36688">MDIIICTYNNANLLDRVLTALSLSKVSPGYQWTVLVVDNNCTDDTGAVVERHINLQLIPGLRRIVEPKQGLTHARLCGIKNTTSEWLGFVDDDCLLSADWIDKARQFAETHPNCGAFGGKVVLDWEITPSPILVKHSGKFAANERGETSQQLNRRNYQIPGAGLVISRTAIEKSGWLDKQLLNGREGKKLSAGEDSEIVLRILNAGYELWYTPDCVLHHFIPTKRISETYLFNLVYGFGAAAPYIAVMRWHRSYYLWLLVSILRIFKGFLQIIACYVKALINPKNQAETLIMWNWTKGQIHSLFTILRMRKEEHIIWLSLFQ</sequence>
<dbReference type="eggNOG" id="COG1216">
    <property type="taxonomic scope" value="Bacteria"/>
</dbReference>
<evidence type="ECO:0000313" key="3">
    <source>
        <dbReference type="EMBL" id="AFZ26721.1"/>
    </source>
</evidence>
<evidence type="ECO:0000256" key="1">
    <source>
        <dbReference type="SAM" id="Phobius"/>
    </source>
</evidence>
<evidence type="ECO:0000259" key="2">
    <source>
        <dbReference type="Pfam" id="PF00535"/>
    </source>
</evidence>
<dbReference type="EMBL" id="CP003642">
    <property type="protein sequence ID" value="AFZ26721.1"/>
    <property type="molecule type" value="Genomic_DNA"/>
</dbReference>
<dbReference type="InterPro" id="IPR029044">
    <property type="entry name" value="Nucleotide-diphossugar_trans"/>
</dbReference>
<dbReference type="Pfam" id="PF00535">
    <property type="entry name" value="Glycos_transf_2"/>
    <property type="match status" value="1"/>
</dbReference>
<gene>
    <name evidence="3" type="ORF">Cylst_4653</name>
</gene>
<dbReference type="Proteomes" id="UP000010475">
    <property type="component" value="Chromosome"/>
</dbReference>
<name>K9X3T5_9NOST</name>
<reference evidence="3 4" key="1">
    <citation type="submission" date="2012-06" db="EMBL/GenBank/DDBJ databases">
        <title>Finished chromosome of genome of Cylindrospermum stagnale PCC 7417.</title>
        <authorList>
            <consortium name="US DOE Joint Genome Institute"/>
            <person name="Gugger M."/>
            <person name="Coursin T."/>
            <person name="Rippka R."/>
            <person name="Tandeau De Marsac N."/>
            <person name="Huntemann M."/>
            <person name="Wei C.-L."/>
            <person name="Han J."/>
            <person name="Detter J.C."/>
            <person name="Han C."/>
            <person name="Tapia R."/>
            <person name="Chen A."/>
            <person name="Kyrpides N."/>
            <person name="Mavromatis K."/>
            <person name="Markowitz V."/>
            <person name="Szeto E."/>
            <person name="Ivanova N."/>
            <person name="Pagani I."/>
            <person name="Pati A."/>
            <person name="Goodwin L."/>
            <person name="Nordberg H.P."/>
            <person name="Cantor M.N."/>
            <person name="Hua S.X."/>
            <person name="Woyke T."/>
            <person name="Kerfeld C.A."/>
        </authorList>
    </citation>
    <scope>NUCLEOTIDE SEQUENCE [LARGE SCALE GENOMIC DNA]</scope>
    <source>
        <strain evidence="3 4">PCC 7417</strain>
    </source>
</reference>
<dbReference type="PANTHER" id="PTHR43685:SF14">
    <property type="entry name" value="GLYCOSYLTRANSFERASE 2-LIKE DOMAIN-CONTAINING PROTEIN"/>
    <property type="match status" value="1"/>
</dbReference>
<keyword evidence="1" id="KW-0812">Transmembrane</keyword>
<dbReference type="AlphaFoldDB" id="K9X3T5"/>